<accession>A0ABQ4X757</accession>
<dbReference type="EMBL" id="BQNB010009264">
    <property type="protein sequence ID" value="GJS61076.1"/>
    <property type="molecule type" value="Genomic_DNA"/>
</dbReference>
<comment type="caution">
    <text evidence="1">The sequence shown here is derived from an EMBL/GenBank/DDBJ whole genome shotgun (WGS) entry which is preliminary data.</text>
</comment>
<evidence type="ECO:0000313" key="2">
    <source>
        <dbReference type="Proteomes" id="UP001151760"/>
    </source>
</evidence>
<name>A0ABQ4X757_9ASTR</name>
<protein>
    <submittedName>
        <fullName evidence="1">Uncharacterized protein</fullName>
    </submittedName>
</protein>
<proteinExistence type="predicted"/>
<reference evidence="1" key="1">
    <citation type="journal article" date="2022" name="Int. J. Mol. Sci.">
        <title>Draft Genome of Tanacetum Coccineum: Genomic Comparison of Closely Related Tanacetum-Family Plants.</title>
        <authorList>
            <person name="Yamashiro T."/>
            <person name="Shiraishi A."/>
            <person name="Nakayama K."/>
            <person name="Satake H."/>
        </authorList>
    </citation>
    <scope>NUCLEOTIDE SEQUENCE</scope>
</reference>
<keyword evidence="2" id="KW-1185">Reference proteome</keyword>
<organism evidence="1 2">
    <name type="scientific">Tanacetum coccineum</name>
    <dbReference type="NCBI Taxonomy" id="301880"/>
    <lineage>
        <taxon>Eukaryota</taxon>
        <taxon>Viridiplantae</taxon>
        <taxon>Streptophyta</taxon>
        <taxon>Embryophyta</taxon>
        <taxon>Tracheophyta</taxon>
        <taxon>Spermatophyta</taxon>
        <taxon>Magnoliopsida</taxon>
        <taxon>eudicotyledons</taxon>
        <taxon>Gunneridae</taxon>
        <taxon>Pentapetalae</taxon>
        <taxon>asterids</taxon>
        <taxon>campanulids</taxon>
        <taxon>Asterales</taxon>
        <taxon>Asteraceae</taxon>
        <taxon>Asteroideae</taxon>
        <taxon>Anthemideae</taxon>
        <taxon>Anthemidinae</taxon>
        <taxon>Tanacetum</taxon>
    </lineage>
</organism>
<gene>
    <name evidence="1" type="ORF">Tco_0655860</name>
</gene>
<dbReference type="Proteomes" id="UP001151760">
    <property type="component" value="Unassembled WGS sequence"/>
</dbReference>
<sequence>MVYPCLHFTSNHEDLKTYMPYPNSIRRIEDQVVLIRKVRIELRGRFIEELHHNAFSRTNGEDALASKFCNYMMMDLYTKNALWLYWKRGGNEEVLTEEELSDPEETYDDVEHEVAKIFRVETDIFHFETPICKAFNEFNYLFKMDTDFLTNDIPGFKTYKEYKDD</sequence>
<evidence type="ECO:0000313" key="1">
    <source>
        <dbReference type="EMBL" id="GJS61076.1"/>
    </source>
</evidence>
<reference evidence="1" key="2">
    <citation type="submission" date="2022-01" db="EMBL/GenBank/DDBJ databases">
        <authorList>
            <person name="Yamashiro T."/>
            <person name="Shiraishi A."/>
            <person name="Satake H."/>
            <person name="Nakayama K."/>
        </authorList>
    </citation>
    <scope>NUCLEOTIDE SEQUENCE</scope>
</reference>